<keyword evidence="2" id="KW-0521">NADP</keyword>
<dbReference type="PANTHER" id="PTHR47706:SF9">
    <property type="entry name" value="NMRA-LIKE DOMAIN-CONTAINING PROTEIN-RELATED"/>
    <property type="match status" value="1"/>
</dbReference>
<sequence length="307" mass="34910">MSTQTTVAIAGITGTLAKLITKHLLSKPNVNIKGFCRNPSKLPTSLRTNPRLTIFEGTFNDTNLLRETVRSADVTICCYMGPDSLMIDGQKLLIDACIAEQVPRYIASDYCMDFRKLAFGDHPIKDAMKHVHAYLEEKKDVIKAVHILNACFLERPWVGVWDAEKGVLSYWGTGDEKWEFTSYDNSAEFTAEVAMDGNANGFLSFRGDHISMKEVAVVFKSVYKEEPKLQCLGSLEELYKTMHATRDRNPKDFYAWLGMWYTYYSINGQTTLPLPLDNSRFPDVKVVTVKDFFTGTEKKDIRKKSFF</sequence>
<feature type="domain" description="NAD(P)-binding" evidence="4">
    <location>
        <begin position="11"/>
        <end position="140"/>
    </location>
</feature>
<proteinExistence type="inferred from homology"/>
<dbReference type="InterPro" id="IPR036291">
    <property type="entry name" value="NAD(P)-bd_dom_sf"/>
</dbReference>
<gene>
    <name evidence="5" type="ORF">G7Y89_g6920</name>
</gene>
<protein>
    <recommendedName>
        <fullName evidence="4">NAD(P)-binding domain-containing protein</fullName>
    </recommendedName>
</protein>
<dbReference type="GO" id="GO:0016491">
    <property type="term" value="F:oxidoreductase activity"/>
    <property type="evidence" value="ECO:0007669"/>
    <property type="project" value="UniProtKB-KW"/>
</dbReference>
<keyword evidence="6" id="KW-1185">Reference proteome</keyword>
<accession>A0A8H4W2E9</accession>
<dbReference type="InterPro" id="IPR051609">
    <property type="entry name" value="NmrA/Isoflavone_reductase-like"/>
</dbReference>
<organism evidence="5 6">
    <name type="scientific">Cudoniella acicularis</name>
    <dbReference type="NCBI Taxonomy" id="354080"/>
    <lineage>
        <taxon>Eukaryota</taxon>
        <taxon>Fungi</taxon>
        <taxon>Dikarya</taxon>
        <taxon>Ascomycota</taxon>
        <taxon>Pezizomycotina</taxon>
        <taxon>Leotiomycetes</taxon>
        <taxon>Helotiales</taxon>
        <taxon>Tricladiaceae</taxon>
        <taxon>Cudoniella</taxon>
    </lineage>
</organism>
<dbReference type="OrthoDB" id="419598at2759"/>
<dbReference type="EMBL" id="JAAMPI010000466">
    <property type="protein sequence ID" value="KAF4631212.1"/>
    <property type="molecule type" value="Genomic_DNA"/>
</dbReference>
<comment type="caution">
    <text evidence="5">The sequence shown here is derived from an EMBL/GenBank/DDBJ whole genome shotgun (WGS) entry which is preliminary data.</text>
</comment>
<dbReference type="Gene3D" id="3.90.25.10">
    <property type="entry name" value="UDP-galactose 4-epimerase, domain 1"/>
    <property type="match status" value="1"/>
</dbReference>
<dbReference type="SUPFAM" id="SSF51735">
    <property type="entry name" value="NAD(P)-binding Rossmann-fold domains"/>
    <property type="match status" value="1"/>
</dbReference>
<evidence type="ECO:0000259" key="4">
    <source>
        <dbReference type="Pfam" id="PF13460"/>
    </source>
</evidence>
<reference evidence="5 6" key="1">
    <citation type="submission" date="2020-03" db="EMBL/GenBank/DDBJ databases">
        <title>Draft Genome Sequence of Cudoniella acicularis.</title>
        <authorList>
            <person name="Buettner E."/>
            <person name="Kellner H."/>
        </authorList>
    </citation>
    <scope>NUCLEOTIDE SEQUENCE [LARGE SCALE GENOMIC DNA]</scope>
    <source>
        <strain evidence="5 6">DSM 108380</strain>
    </source>
</reference>
<dbReference type="Gene3D" id="3.40.50.720">
    <property type="entry name" value="NAD(P)-binding Rossmann-like Domain"/>
    <property type="match status" value="1"/>
</dbReference>
<evidence type="ECO:0000256" key="1">
    <source>
        <dbReference type="ARBA" id="ARBA00005725"/>
    </source>
</evidence>
<dbReference type="PANTHER" id="PTHR47706">
    <property type="entry name" value="NMRA-LIKE FAMILY PROTEIN"/>
    <property type="match status" value="1"/>
</dbReference>
<keyword evidence="3" id="KW-0560">Oxidoreductase</keyword>
<dbReference type="Proteomes" id="UP000566819">
    <property type="component" value="Unassembled WGS sequence"/>
</dbReference>
<comment type="similarity">
    <text evidence="1">Belongs to the NmrA-type oxidoreductase family. Isoflavone reductase subfamily.</text>
</comment>
<dbReference type="Pfam" id="PF13460">
    <property type="entry name" value="NAD_binding_10"/>
    <property type="match status" value="1"/>
</dbReference>
<dbReference type="InterPro" id="IPR016040">
    <property type="entry name" value="NAD(P)-bd_dom"/>
</dbReference>
<evidence type="ECO:0000313" key="5">
    <source>
        <dbReference type="EMBL" id="KAF4631212.1"/>
    </source>
</evidence>
<evidence type="ECO:0000256" key="3">
    <source>
        <dbReference type="ARBA" id="ARBA00023002"/>
    </source>
</evidence>
<evidence type="ECO:0000256" key="2">
    <source>
        <dbReference type="ARBA" id="ARBA00022857"/>
    </source>
</evidence>
<dbReference type="AlphaFoldDB" id="A0A8H4W2E9"/>
<name>A0A8H4W2E9_9HELO</name>
<evidence type="ECO:0000313" key="6">
    <source>
        <dbReference type="Proteomes" id="UP000566819"/>
    </source>
</evidence>